<dbReference type="AlphaFoldDB" id="A0A5N5HEU6"/>
<protein>
    <submittedName>
        <fullName evidence="1">Uncharacterized protein</fullName>
    </submittedName>
</protein>
<sequence length="155" mass="18062">MTCVEREKVFKECENEDDLVDNMDMFNSYSWSAKSFEHLQDNLFFTASRRGRGRVDGDVEIDEEKEEEEGVGIQIIPPPDKPLYYCKMTDPSAILRILQWSTTKKQSIHEQLQMYITESRDCVRNVILMSCVKWQAVGIGEIVSTESEKNTCYWT</sequence>
<reference evidence="1 2" key="1">
    <citation type="submission" date="2019-09" db="EMBL/GenBank/DDBJ databases">
        <authorList>
            <person name="Ou C."/>
        </authorList>
    </citation>
    <scope>NUCLEOTIDE SEQUENCE [LARGE SCALE GENOMIC DNA]</scope>
    <source>
        <strain evidence="1">S2</strain>
        <tissue evidence="1">Leaf</tissue>
    </source>
</reference>
<dbReference type="Proteomes" id="UP000327157">
    <property type="component" value="Chromosome 16"/>
</dbReference>
<evidence type="ECO:0000313" key="2">
    <source>
        <dbReference type="Proteomes" id="UP000327157"/>
    </source>
</evidence>
<proteinExistence type="predicted"/>
<gene>
    <name evidence="1" type="ORF">D8674_017818</name>
</gene>
<evidence type="ECO:0000313" key="1">
    <source>
        <dbReference type="EMBL" id="KAB2626158.1"/>
    </source>
</evidence>
<comment type="caution">
    <text evidence="1">The sequence shown here is derived from an EMBL/GenBank/DDBJ whole genome shotgun (WGS) entry which is preliminary data.</text>
</comment>
<keyword evidence="2" id="KW-1185">Reference proteome</keyword>
<name>A0A5N5HEU6_9ROSA</name>
<accession>A0A5N5HEU6</accession>
<reference evidence="2" key="2">
    <citation type="submission" date="2019-10" db="EMBL/GenBank/DDBJ databases">
        <title>A de novo genome assembly of a pear dwarfing rootstock.</title>
        <authorList>
            <person name="Wang F."/>
            <person name="Wang J."/>
            <person name="Li S."/>
            <person name="Zhang Y."/>
            <person name="Fang M."/>
            <person name="Ma L."/>
            <person name="Zhao Y."/>
            <person name="Jiang S."/>
        </authorList>
    </citation>
    <scope>NUCLEOTIDE SEQUENCE [LARGE SCALE GENOMIC DNA]</scope>
</reference>
<dbReference type="EMBL" id="SMOL01000160">
    <property type="protein sequence ID" value="KAB2626158.1"/>
    <property type="molecule type" value="Genomic_DNA"/>
</dbReference>
<reference evidence="1 2" key="3">
    <citation type="submission" date="2019-11" db="EMBL/GenBank/DDBJ databases">
        <title>A de novo genome assembly of a pear dwarfing rootstock.</title>
        <authorList>
            <person name="Wang F."/>
            <person name="Wang J."/>
            <person name="Li S."/>
            <person name="Zhang Y."/>
            <person name="Fang M."/>
            <person name="Ma L."/>
            <person name="Zhao Y."/>
            <person name="Jiang S."/>
        </authorList>
    </citation>
    <scope>NUCLEOTIDE SEQUENCE [LARGE SCALE GENOMIC DNA]</scope>
    <source>
        <strain evidence="1">S2</strain>
        <tissue evidence="1">Leaf</tissue>
    </source>
</reference>
<organism evidence="1 2">
    <name type="scientific">Pyrus ussuriensis x Pyrus communis</name>
    <dbReference type="NCBI Taxonomy" id="2448454"/>
    <lineage>
        <taxon>Eukaryota</taxon>
        <taxon>Viridiplantae</taxon>
        <taxon>Streptophyta</taxon>
        <taxon>Embryophyta</taxon>
        <taxon>Tracheophyta</taxon>
        <taxon>Spermatophyta</taxon>
        <taxon>Magnoliopsida</taxon>
        <taxon>eudicotyledons</taxon>
        <taxon>Gunneridae</taxon>
        <taxon>Pentapetalae</taxon>
        <taxon>rosids</taxon>
        <taxon>fabids</taxon>
        <taxon>Rosales</taxon>
        <taxon>Rosaceae</taxon>
        <taxon>Amygdaloideae</taxon>
        <taxon>Maleae</taxon>
        <taxon>Pyrus</taxon>
    </lineage>
</organism>